<keyword evidence="3" id="KW-0963">Cytoplasm</keyword>
<dbReference type="AlphaFoldDB" id="A0A821FL42"/>
<dbReference type="Gene3D" id="1.20.58.610">
    <property type="entry name" value="Cdc37, Hsp90 binding domain"/>
    <property type="match status" value="1"/>
</dbReference>
<dbReference type="Pfam" id="PF08565">
    <property type="entry name" value="CDC37_M"/>
    <property type="match status" value="1"/>
</dbReference>
<dbReference type="InterPro" id="IPR038189">
    <property type="entry name" value="Cdc37_Hsp90-bd_sf"/>
</dbReference>
<evidence type="ECO:0000256" key="1">
    <source>
        <dbReference type="ARBA" id="ARBA00004496"/>
    </source>
</evidence>
<dbReference type="GO" id="GO:0050821">
    <property type="term" value="P:protein stabilization"/>
    <property type="evidence" value="ECO:0007669"/>
    <property type="project" value="TreeGrafter"/>
</dbReference>
<organism evidence="6 7">
    <name type="scientific">Rotaria socialis</name>
    <dbReference type="NCBI Taxonomy" id="392032"/>
    <lineage>
        <taxon>Eukaryota</taxon>
        <taxon>Metazoa</taxon>
        <taxon>Spiralia</taxon>
        <taxon>Gnathifera</taxon>
        <taxon>Rotifera</taxon>
        <taxon>Eurotatoria</taxon>
        <taxon>Bdelloidea</taxon>
        <taxon>Philodinida</taxon>
        <taxon>Philodinidae</taxon>
        <taxon>Rotaria</taxon>
    </lineage>
</organism>
<dbReference type="EMBL" id="CAJOBQ010005263">
    <property type="protein sequence ID" value="CAF4652857.1"/>
    <property type="molecule type" value="Genomic_DNA"/>
</dbReference>
<feature type="region of interest" description="Disordered" evidence="4">
    <location>
        <begin position="206"/>
        <end position="237"/>
    </location>
</feature>
<dbReference type="PANTHER" id="PTHR12800">
    <property type="entry name" value="CDC37-RELATED"/>
    <property type="match status" value="1"/>
</dbReference>
<sequence>MAKKPEEPIDHLSEKVDYVKKRKEKTFVDENNDQQEKLMMLVDFINENAEAAFVIQYKNYGFNKVYNEDLAKDNQFPMSKKTTVGMIVLRIVQQNKLNLEKYEKCLDFDKSQQILEENIVLVCQEAYDYLVRWSINIAMNDDYVGMARVSNQALLMEFILKLIKNKKGGTIEECTKAFFRRLLTDGQYREDFRDEHHMLEQHITKRAQQQNGTVEAECDDEAKAKNDQEEFREDEKD</sequence>
<evidence type="ECO:0000256" key="4">
    <source>
        <dbReference type="SAM" id="MobiDB-lite"/>
    </source>
</evidence>
<comment type="caution">
    <text evidence="6">The sequence shown here is derived from an EMBL/GenBank/DDBJ whole genome shotgun (WGS) entry which is preliminary data.</text>
</comment>
<feature type="compositionally biased region" description="Basic and acidic residues" evidence="4">
    <location>
        <begin position="221"/>
        <end position="237"/>
    </location>
</feature>
<dbReference type="SMART" id="SM01070">
    <property type="entry name" value="CDC37_M"/>
    <property type="match status" value="1"/>
</dbReference>
<dbReference type="GO" id="GO:0051087">
    <property type="term" value="F:protein-folding chaperone binding"/>
    <property type="evidence" value="ECO:0007669"/>
    <property type="project" value="TreeGrafter"/>
</dbReference>
<accession>A0A821FL42</accession>
<feature type="domain" description="Cdc37 Hsp90 binding" evidence="5">
    <location>
        <begin position="63"/>
        <end position="218"/>
    </location>
</feature>
<reference evidence="6" key="1">
    <citation type="submission" date="2021-02" db="EMBL/GenBank/DDBJ databases">
        <authorList>
            <person name="Nowell W R."/>
        </authorList>
    </citation>
    <scope>NUCLEOTIDE SEQUENCE</scope>
</reference>
<evidence type="ECO:0000256" key="2">
    <source>
        <dbReference type="ARBA" id="ARBA00006222"/>
    </source>
</evidence>
<gene>
    <name evidence="6" type="ORF">TSG867_LOCUS30886</name>
</gene>
<dbReference type="InterPro" id="IPR004918">
    <property type="entry name" value="Cdc37"/>
</dbReference>
<comment type="subcellular location">
    <subcellularLocation>
        <location evidence="1">Cytoplasm</location>
    </subcellularLocation>
</comment>
<comment type="similarity">
    <text evidence="2">Belongs to the CDC37 family.</text>
</comment>
<dbReference type="GO" id="GO:0005737">
    <property type="term" value="C:cytoplasm"/>
    <property type="evidence" value="ECO:0007669"/>
    <property type="project" value="UniProtKB-SubCell"/>
</dbReference>
<proteinExistence type="inferred from homology"/>
<evidence type="ECO:0000313" key="6">
    <source>
        <dbReference type="EMBL" id="CAF4652857.1"/>
    </source>
</evidence>
<evidence type="ECO:0000259" key="5">
    <source>
        <dbReference type="SMART" id="SM01070"/>
    </source>
</evidence>
<dbReference type="GO" id="GO:0006457">
    <property type="term" value="P:protein folding"/>
    <property type="evidence" value="ECO:0007669"/>
    <property type="project" value="TreeGrafter"/>
</dbReference>
<protein>
    <recommendedName>
        <fullName evidence="5">Cdc37 Hsp90 binding domain-containing protein</fullName>
    </recommendedName>
</protein>
<dbReference type="GO" id="GO:0031072">
    <property type="term" value="F:heat shock protein binding"/>
    <property type="evidence" value="ECO:0007669"/>
    <property type="project" value="TreeGrafter"/>
</dbReference>
<dbReference type="GO" id="GO:0051082">
    <property type="term" value="F:unfolded protein binding"/>
    <property type="evidence" value="ECO:0007669"/>
    <property type="project" value="TreeGrafter"/>
</dbReference>
<dbReference type="PANTHER" id="PTHR12800:SF4">
    <property type="entry name" value="HSP90 CO-CHAPERONE CDC37"/>
    <property type="match status" value="1"/>
</dbReference>
<dbReference type="SUPFAM" id="SSF101391">
    <property type="entry name" value="Hsp90 co-chaperone CDC37"/>
    <property type="match status" value="1"/>
</dbReference>
<name>A0A821FL42_9BILA</name>
<dbReference type="Proteomes" id="UP000663862">
    <property type="component" value="Unassembled WGS sequence"/>
</dbReference>
<evidence type="ECO:0000313" key="7">
    <source>
        <dbReference type="Proteomes" id="UP000663862"/>
    </source>
</evidence>
<evidence type="ECO:0000256" key="3">
    <source>
        <dbReference type="ARBA" id="ARBA00022490"/>
    </source>
</evidence>
<dbReference type="InterPro" id="IPR013874">
    <property type="entry name" value="Cdc37_Hsp90-bd"/>
</dbReference>